<protein>
    <recommendedName>
        <fullName evidence="4">Gag-like protein</fullName>
    </recommendedName>
</protein>
<reference evidence="2" key="1">
    <citation type="submission" date="2020-08" db="EMBL/GenBank/DDBJ databases">
        <title>Multicomponent nature underlies the extraordinary mechanical properties of spider dragline silk.</title>
        <authorList>
            <person name="Kono N."/>
            <person name="Nakamura H."/>
            <person name="Mori M."/>
            <person name="Yoshida Y."/>
            <person name="Ohtoshi R."/>
            <person name="Malay A.D."/>
            <person name="Moran D.A.P."/>
            <person name="Tomita M."/>
            <person name="Numata K."/>
            <person name="Arakawa K."/>
        </authorList>
    </citation>
    <scope>NUCLEOTIDE SEQUENCE</scope>
</reference>
<evidence type="ECO:0000313" key="3">
    <source>
        <dbReference type="Proteomes" id="UP000887013"/>
    </source>
</evidence>
<feature type="non-terminal residue" evidence="2">
    <location>
        <position position="266"/>
    </location>
</feature>
<gene>
    <name evidence="2" type="ORF">NPIL_124211</name>
</gene>
<evidence type="ECO:0000256" key="1">
    <source>
        <dbReference type="SAM" id="MobiDB-lite"/>
    </source>
</evidence>
<evidence type="ECO:0000313" key="2">
    <source>
        <dbReference type="EMBL" id="GFU25339.1"/>
    </source>
</evidence>
<feature type="region of interest" description="Disordered" evidence="1">
    <location>
        <begin position="97"/>
        <end position="124"/>
    </location>
</feature>
<proteinExistence type="predicted"/>
<organism evidence="2 3">
    <name type="scientific">Nephila pilipes</name>
    <name type="common">Giant wood spider</name>
    <name type="synonym">Nephila maculata</name>
    <dbReference type="NCBI Taxonomy" id="299642"/>
    <lineage>
        <taxon>Eukaryota</taxon>
        <taxon>Metazoa</taxon>
        <taxon>Ecdysozoa</taxon>
        <taxon>Arthropoda</taxon>
        <taxon>Chelicerata</taxon>
        <taxon>Arachnida</taxon>
        <taxon>Araneae</taxon>
        <taxon>Araneomorphae</taxon>
        <taxon>Entelegynae</taxon>
        <taxon>Araneoidea</taxon>
        <taxon>Nephilidae</taxon>
        <taxon>Nephila</taxon>
    </lineage>
</organism>
<evidence type="ECO:0008006" key="4">
    <source>
        <dbReference type="Google" id="ProtNLM"/>
    </source>
</evidence>
<name>A0A8X6UL30_NEPPI</name>
<dbReference type="OrthoDB" id="6379801at2759"/>
<accession>A0A8X6UL30</accession>
<sequence>VCGQKYYTIIRKHTKLTTSDQCLHADSKIAEYLHSIPQINFLNQEEKNEYSAHLCTIQEEVRSKFNLFKTNELRQETEKFQNLINSWGLPDSARPPLFQQQSRRKNSTPIKTPTAKKQRTTTDATECQNRFETLAIEESVEEIEIDDPTDEVVTPAPAKKTYAPPITIDNVINSAALLKKLKELTGIKLVAKLIGTSLRIYPQTPAAYHLIRRHATTNNMQHFTYQLPEDRAIRVVIRGIPADMPPEEIMEELIELGFQPQTCHAM</sequence>
<feature type="non-terminal residue" evidence="2">
    <location>
        <position position="1"/>
    </location>
</feature>
<keyword evidence="3" id="KW-1185">Reference proteome</keyword>
<dbReference type="EMBL" id="BMAW01128406">
    <property type="protein sequence ID" value="GFU25339.1"/>
    <property type="molecule type" value="Genomic_DNA"/>
</dbReference>
<comment type="caution">
    <text evidence="2">The sequence shown here is derived from an EMBL/GenBank/DDBJ whole genome shotgun (WGS) entry which is preliminary data.</text>
</comment>
<dbReference type="AlphaFoldDB" id="A0A8X6UL30"/>
<dbReference type="Proteomes" id="UP000887013">
    <property type="component" value="Unassembled WGS sequence"/>
</dbReference>